<dbReference type="PROSITE" id="PS51354">
    <property type="entry name" value="GLUTAREDOXIN_2"/>
    <property type="match status" value="1"/>
</dbReference>
<dbReference type="Pfam" id="PF00462">
    <property type="entry name" value="Glutaredoxin"/>
    <property type="match status" value="1"/>
</dbReference>
<dbReference type="CDD" id="cd03419">
    <property type="entry name" value="GRX_GRXh_1_2_like"/>
    <property type="match status" value="1"/>
</dbReference>
<dbReference type="PRINTS" id="PR00160">
    <property type="entry name" value="GLUTAREDOXIN"/>
</dbReference>
<dbReference type="AlphaFoldDB" id="A0A1Y1V497"/>
<dbReference type="STRING" id="1754191.A0A1Y1V497"/>
<dbReference type="GO" id="GO:0034599">
    <property type="term" value="P:cellular response to oxidative stress"/>
    <property type="evidence" value="ECO:0007669"/>
    <property type="project" value="TreeGrafter"/>
</dbReference>
<dbReference type="GO" id="GO:0015038">
    <property type="term" value="F:glutathione disulfide oxidoreductase activity"/>
    <property type="evidence" value="ECO:0007669"/>
    <property type="project" value="EnsemblFungi"/>
</dbReference>
<evidence type="ECO:0000313" key="6">
    <source>
        <dbReference type="EMBL" id="ORX46901.1"/>
    </source>
</evidence>
<accession>A0A1Y1V497</accession>
<dbReference type="PANTHER" id="PTHR45694:SF18">
    <property type="entry name" value="GLUTAREDOXIN-1-RELATED"/>
    <property type="match status" value="1"/>
</dbReference>
<dbReference type="PROSITE" id="PS00195">
    <property type="entry name" value="GLUTAREDOXIN_1"/>
    <property type="match status" value="1"/>
</dbReference>
<dbReference type="SUPFAM" id="SSF52833">
    <property type="entry name" value="Thioredoxin-like"/>
    <property type="match status" value="1"/>
</dbReference>
<feature type="domain" description="Glutaredoxin" evidence="5">
    <location>
        <begin position="16"/>
        <end position="78"/>
    </location>
</feature>
<dbReference type="OrthoDB" id="418495at2759"/>
<comment type="caution">
    <text evidence="6">The sequence shown here is derived from an EMBL/GenBank/DDBJ whole genome shotgun (WGS) entry which is preliminary data.</text>
</comment>
<dbReference type="GO" id="GO:0004602">
    <property type="term" value="F:glutathione peroxidase activity"/>
    <property type="evidence" value="ECO:0007669"/>
    <property type="project" value="UniProtKB-ARBA"/>
</dbReference>
<keyword evidence="4" id="KW-0676">Redox-active center</keyword>
<dbReference type="InterPro" id="IPR011899">
    <property type="entry name" value="Glutaredoxin_euk/vir"/>
</dbReference>
<dbReference type="Gene3D" id="3.40.30.10">
    <property type="entry name" value="Glutaredoxin"/>
    <property type="match status" value="1"/>
</dbReference>
<dbReference type="GO" id="GO:0005829">
    <property type="term" value="C:cytosol"/>
    <property type="evidence" value="ECO:0007669"/>
    <property type="project" value="EnsemblFungi"/>
</dbReference>
<evidence type="ECO:0000256" key="2">
    <source>
        <dbReference type="ARBA" id="ARBA00022982"/>
    </source>
</evidence>
<evidence type="ECO:0000313" key="7">
    <source>
        <dbReference type="Proteomes" id="UP000193719"/>
    </source>
</evidence>
<keyword evidence="1" id="KW-0813">Transport</keyword>
<keyword evidence="2" id="KW-0249">Electron transport</keyword>
<sequence length="102" mass="11727">MSVKEYVDNLIKNENVMVFSKTYCPYCDATKDLLNSLKCQYKAIELDEMDNGRQIQDYLFEITNQKTVPNTFISGQHIGGNDKLQAKHKSGQLMPIIKDFCN</sequence>
<evidence type="ECO:0000256" key="1">
    <source>
        <dbReference type="ARBA" id="ARBA00022448"/>
    </source>
</evidence>
<dbReference type="InterPro" id="IPR002109">
    <property type="entry name" value="Glutaredoxin"/>
</dbReference>
<dbReference type="InterPro" id="IPR011767">
    <property type="entry name" value="GLR_AS"/>
</dbReference>
<dbReference type="FunFam" id="3.40.30.10:FF:000026">
    <property type="entry name" value="Glutaredoxin 2"/>
    <property type="match status" value="1"/>
</dbReference>
<evidence type="ECO:0000259" key="5">
    <source>
        <dbReference type="Pfam" id="PF00462"/>
    </source>
</evidence>
<evidence type="ECO:0000256" key="3">
    <source>
        <dbReference type="ARBA" id="ARBA00023157"/>
    </source>
</evidence>
<dbReference type="InterPro" id="IPR036249">
    <property type="entry name" value="Thioredoxin-like_sf"/>
</dbReference>
<evidence type="ECO:0000256" key="4">
    <source>
        <dbReference type="ARBA" id="ARBA00023284"/>
    </source>
</evidence>
<gene>
    <name evidence="6" type="ORF">BCR36DRAFT_331151</name>
</gene>
<name>A0A1Y1V497_9FUNG</name>
<keyword evidence="3" id="KW-1015">Disulfide bond</keyword>
<dbReference type="Proteomes" id="UP000193719">
    <property type="component" value="Unassembled WGS sequence"/>
</dbReference>
<reference evidence="6 7" key="1">
    <citation type="submission" date="2016-08" db="EMBL/GenBank/DDBJ databases">
        <title>Genomes of anaerobic fungi encode conserved fungal cellulosomes for biomass hydrolysis.</title>
        <authorList>
            <consortium name="DOE Joint Genome Institute"/>
            <person name="Haitjema C.H."/>
            <person name="Gilmore S.P."/>
            <person name="Henske J.K."/>
            <person name="Solomon K.V."/>
            <person name="De Groot R."/>
            <person name="Kuo A."/>
            <person name="Mondo S.J."/>
            <person name="Salamov A.A."/>
            <person name="Labutti K."/>
            <person name="Zhao Z."/>
            <person name="Chiniquy J."/>
            <person name="Barry K."/>
            <person name="Brewer H.M."/>
            <person name="Purvine S.O."/>
            <person name="Wright A.T."/>
            <person name="Boxma B."/>
            <person name="Van Alen T."/>
            <person name="Hackstein J.H."/>
            <person name="Baker S.E."/>
            <person name="Grigoriev I.V."/>
            <person name="O'Malley M.A."/>
        </authorList>
    </citation>
    <scope>NUCLEOTIDE SEQUENCE [LARGE SCALE GENOMIC DNA]</scope>
    <source>
        <strain evidence="7">finn</strain>
    </source>
</reference>
<dbReference type="NCBIfam" id="TIGR02180">
    <property type="entry name" value="GRX_euk"/>
    <property type="match status" value="1"/>
</dbReference>
<dbReference type="EMBL" id="MCFH01000033">
    <property type="protein sequence ID" value="ORX46901.1"/>
    <property type="molecule type" value="Genomic_DNA"/>
</dbReference>
<proteinExistence type="predicted"/>
<organism evidence="6 7">
    <name type="scientific">Piromyces finnis</name>
    <dbReference type="NCBI Taxonomy" id="1754191"/>
    <lineage>
        <taxon>Eukaryota</taxon>
        <taxon>Fungi</taxon>
        <taxon>Fungi incertae sedis</taxon>
        <taxon>Chytridiomycota</taxon>
        <taxon>Chytridiomycota incertae sedis</taxon>
        <taxon>Neocallimastigomycetes</taxon>
        <taxon>Neocallimastigales</taxon>
        <taxon>Neocallimastigaceae</taxon>
        <taxon>Piromyces</taxon>
    </lineage>
</organism>
<dbReference type="PANTHER" id="PTHR45694">
    <property type="entry name" value="GLUTAREDOXIN 2"/>
    <property type="match status" value="1"/>
</dbReference>
<dbReference type="InterPro" id="IPR014025">
    <property type="entry name" value="Glutaredoxin_subgr"/>
</dbReference>
<reference evidence="6 7" key="2">
    <citation type="submission" date="2016-08" db="EMBL/GenBank/DDBJ databases">
        <title>Pervasive Adenine N6-methylation of Active Genes in Fungi.</title>
        <authorList>
            <consortium name="DOE Joint Genome Institute"/>
            <person name="Mondo S.J."/>
            <person name="Dannebaum R.O."/>
            <person name="Kuo R.C."/>
            <person name="Labutti K."/>
            <person name="Haridas S."/>
            <person name="Kuo A."/>
            <person name="Salamov A."/>
            <person name="Ahrendt S.R."/>
            <person name="Lipzen A."/>
            <person name="Sullivan W."/>
            <person name="Andreopoulos W.B."/>
            <person name="Clum A."/>
            <person name="Lindquist E."/>
            <person name="Daum C."/>
            <person name="Ramamoorthy G.K."/>
            <person name="Gryganskyi A."/>
            <person name="Culley D."/>
            <person name="Magnuson J.K."/>
            <person name="James T.Y."/>
            <person name="O'Malley M.A."/>
            <person name="Stajich J.E."/>
            <person name="Spatafora J.W."/>
            <person name="Visel A."/>
            <person name="Grigoriev I.V."/>
        </authorList>
    </citation>
    <scope>NUCLEOTIDE SEQUENCE [LARGE SCALE GENOMIC DNA]</scope>
    <source>
        <strain evidence="7">finn</strain>
    </source>
</reference>
<keyword evidence="7" id="KW-1185">Reference proteome</keyword>
<protein>
    <submittedName>
        <fullName evidence="6">Glutaredoxin-1</fullName>
    </submittedName>
</protein>